<dbReference type="KEGG" id="cpor:BED41_02945"/>
<dbReference type="Gene3D" id="3.90.226.10">
    <property type="entry name" value="2-enoyl-CoA Hydratase, Chain A, domain 1"/>
    <property type="match status" value="1"/>
</dbReference>
<protein>
    <recommendedName>
        <fullName evidence="4">Enoyl-CoA hydratase</fullName>
    </recommendedName>
</protein>
<dbReference type="GO" id="GO:0003824">
    <property type="term" value="F:catalytic activity"/>
    <property type="evidence" value="ECO:0007669"/>
    <property type="project" value="UniProtKB-ARBA"/>
</dbReference>
<evidence type="ECO:0000313" key="2">
    <source>
        <dbReference type="EMBL" id="ANZ44134.1"/>
    </source>
</evidence>
<accession>A0A1B2I2E0</accession>
<dbReference type="Gene3D" id="1.10.12.10">
    <property type="entry name" value="Lyase 2-enoyl-coa Hydratase, Chain A, domain 2"/>
    <property type="match status" value="1"/>
</dbReference>
<dbReference type="Proteomes" id="UP000093044">
    <property type="component" value="Chromosome"/>
</dbReference>
<dbReference type="RefSeq" id="WP_066742910.1">
    <property type="nucleotide sequence ID" value="NZ_CP016757.1"/>
</dbReference>
<dbReference type="EMBL" id="CP016757">
    <property type="protein sequence ID" value="ANZ44134.1"/>
    <property type="molecule type" value="Genomic_DNA"/>
</dbReference>
<dbReference type="Pfam" id="PF00378">
    <property type="entry name" value="ECH_1"/>
    <property type="match status" value="1"/>
</dbReference>
<dbReference type="SUPFAM" id="SSF52096">
    <property type="entry name" value="ClpP/crotonase"/>
    <property type="match status" value="1"/>
</dbReference>
<sequence length="259" mass="27646">MKDNTVIIKKEGPVAWVTMNRPESLNSLTVGLCAALKAAFADCEDDNDIRVVVLSGEGKAFCAGGDLRTILELSDYEAAREYVHAAGEITAAVMRSRKPFIAMVGGAAAGAGFNIALACDFVCASKRAKFTQAFSSIGLISDCGGNLLLPRLVSPQTAKMLMMLPETLSAEEAQALGLLTALAEEGELREDTAALAVRLAKQPPLALAQTKKLLNGGKELEDILRAEEDIQAALIIGEDCKEGVRAFFEKRRPEFKGRS</sequence>
<dbReference type="CDD" id="cd06558">
    <property type="entry name" value="crotonase-like"/>
    <property type="match status" value="1"/>
</dbReference>
<comment type="similarity">
    <text evidence="1">Belongs to the enoyl-CoA hydratase/isomerase family.</text>
</comment>
<dbReference type="InterPro" id="IPR001753">
    <property type="entry name" value="Enoyl-CoA_hydra/iso"/>
</dbReference>
<gene>
    <name evidence="2" type="ORF">BED41_02945</name>
</gene>
<dbReference type="PANTHER" id="PTHR43459:SF1">
    <property type="entry name" value="EG:BACN32G11.4 PROTEIN"/>
    <property type="match status" value="1"/>
</dbReference>
<name>A0A1B2I2E0_9BACT</name>
<proteinExistence type="inferred from homology"/>
<dbReference type="GeneID" id="83056810"/>
<dbReference type="OrthoDB" id="254175at2"/>
<organism evidence="2 3">
    <name type="scientific">Cloacibacillus porcorum</name>
    <dbReference type="NCBI Taxonomy" id="1197717"/>
    <lineage>
        <taxon>Bacteria</taxon>
        <taxon>Thermotogati</taxon>
        <taxon>Synergistota</taxon>
        <taxon>Synergistia</taxon>
        <taxon>Synergistales</taxon>
        <taxon>Synergistaceae</taxon>
        <taxon>Cloacibacillus</taxon>
    </lineage>
</organism>
<dbReference type="InterPro" id="IPR014748">
    <property type="entry name" value="Enoyl-CoA_hydra_C"/>
</dbReference>
<evidence type="ECO:0000313" key="3">
    <source>
        <dbReference type="Proteomes" id="UP000093044"/>
    </source>
</evidence>
<reference evidence="2" key="1">
    <citation type="submission" date="2016-08" db="EMBL/GenBank/DDBJ databases">
        <title>Complete genome of Cloacibacillus porcorum.</title>
        <authorList>
            <person name="Looft T."/>
            <person name="Bayles D.O."/>
            <person name="Alt D.P."/>
        </authorList>
    </citation>
    <scope>NUCLEOTIDE SEQUENCE [LARGE SCALE GENOMIC DNA]</scope>
    <source>
        <strain evidence="2">CL-84</strain>
    </source>
</reference>
<dbReference type="InterPro" id="IPR029045">
    <property type="entry name" value="ClpP/crotonase-like_dom_sf"/>
</dbReference>
<keyword evidence="3" id="KW-1185">Reference proteome</keyword>
<evidence type="ECO:0000256" key="1">
    <source>
        <dbReference type="ARBA" id="ARBA00005254"/>
    </source>
</evidence>
<dbReference type="PANTHER" id="PTHR43459">
    <property type="entry name" value="ENOYL-COA HYDRATASE"/>
    <property type="match status" value="1"/>
</dbReference>
<evidence type="ECO:0008006" key="4">
    <source>
        <dbReference type="Google" id="ProtNLM"/>
    </source>
</evidence>
<dbReference type="STRING" id="1197717.BED41_02945"/>
<dbReference type="AlphaFoldDB" id="A0A1B2I2E0"/>